<sequence length="739" mass="79047">MSSGKAISFTQVSWVVSHSAVLRRSSTWRPSNLISNSVFLPVKIDALRHWDSRDAPDLDSEIKKGIWAYFTGTTWAPGGPFKSYFVIASSEGKVLFTIEGFEIARAPDAEPIPITDNSREERLTTIWQPKAFPSSLKSTPSHAMPPLQATSDIAVDLDVALEALVGEHFCVAGTPSEADAKTGILRYPHARSLVDESWNIDKDATNTPLASFDAVVHRVDLAAVQVDVSFITNIVGSDGVVLLSVTDSGVEVEDTSVEPLTLIMKPTLTIPCGPFKTVIVQPFEHSQEGDLIEIAKNISSEAELWIIGNDDAAGIGALGVASCIIAESPEYQVFSVLFEDHSLDEAAREKIAHDLRKNSLLLLEQHMGISKNGDVFVRRLVHGGEDVKSACISAAGLTGASGALAAYFPPSLKSSDVEIEVKALGIEPSASFKSALTFIGRVKSRGVSVGCVETGAEAVGTTCQAPADVIIVPQDMVVVLPGGISATDAAALPVTFLAAWIGLVSRAPISAASTVLVRDATSAAVQVAKRFNAKVFAIVGRRHEVDELSSDLGIMISNIVLIDDLFLIPAEWIRSGAMPQFDVIFNGSRKKVFTRGLEYPSPFGSYVHIQSNEAADIPSGAASSYLLDDNRLVAASPTLLNPSSSLRAVSSYKGSASEDIDSLVIIPGTSRSVRIDPAGQLFDPRKSYILVGRCSELGVRINEWMVPASYQATPFATRRPAETHATGDRAWSLRRTTPP</sequence>
<evidence type="ECO:0000313" key="4">
    <source>
        <dbReference type="Proteomes" id="UP001194468"/>
    </source>
</evidence>
<dbReference type="AlphaFoldDB" id="A0AAD4BEC4"/>
<proteinExistence type="predicted"/>
<keyword evidence="4" id="KW-1185">Reference proteome</keyword>
<dbReference type="InterPro" id="IPR036291">
    <property type="entry name" value="NAD(P)-bd_dom_sf"/>
</dbReference>
<evidence type="ECO:0000313" key="3">
    <source>
        <dbReference type="EMBL" id="KAF8422288.1"/>
    </source>
</evidence>
<evidence type="ECO:0000259" key="2">
    <source>
        <dbReference type="SMART" id="SM00829"/>
    </source>
</evidence>
<name>A0AAD4BEC4_BOLED</name>
<dbReference type="SUPFAM" id="SSF50129">
    <property type="entry name" value="GroES-like"/>
    <property type="match status" value="1"/>
</dbReference>
<comment type="caution">
    <text evidence="3">The sequence shown here is derived from an EMBL/GenBank/DDBJ whole genome shotgun (WGS) entry which is preliminary data.</text>
</comment>
<reference evidence="3" key="1">
    <citation type="submission" date="2019-10" db="EMBL/GenBank/DDBJ databases">
        <authorList>
            <consortium name="DOE Joint Genome Institute"/>
            <person name="Kuo A."/>
            <person name="Miyauchi S."/>
            <person name="Kiss E."/>
            <person name="Drula E."/>
            <person name="Kohler A."/>
            <person name="Sanchez-Garcia M."/>
            <person name="Andreopoulos B."/>
            <person name="Barry K.W."/>
            <person name="Bonito G."/>
            <person name="Buee M."/>
            <person name="Carver A."/>
            <person name="Chen C."/>
            <person name="Cichocki N."/>
            <person name="Clum A."/>
            <person name="Culley D."/>
            <person name="Crous P.W."/>
            <person name="Fauchery L."/>
            <person name="Girlanda M."/>
            <person name="Hayes R."/>
            <person name="Keri Z."/>
            <person name="LaButti K."/>
            <person name="Lipzen A."/>
            <person name="Lombard V."/>
            <person name="Magnuson J."/>
            <person name="Maillard F."/>
            <person name="Morin E."/>
            <person name="Murat C."/>
            <person name="Nolan M."/>
            <person name="Ohm R."/>
            <person name="Pangilinan J."/>
            <person name="Pereira M."/>
            <person name="Perotto S."/>
            <person name="Peter M."/>
            <person name="Riley R."/>
            <person name="Sitrit Y."/>
            <person name="Stielow B."/>
            <person name="Szollosi G."/>
            <person name="Zifcakova L."/>
            <person name="Stursova M."/>
            <person name="Spatafora J.W."/>
            <person name="Tedersoo L."/>
            <person name="Vaario L.-M."/>
            <person name="Yamada A."/>
            <person name="Yan M."/>
            <person name="Wang P."/>
            <person name="Xu J."/>
            <person name="Bruns T."/>
            <person name="Baldrian P."/>
            <person name="Vilgalys R."/>
            <person name="Henrissat B."/>
            <person name="Grigoriev I.V."/>
            <person name="Hibbett D."/>
            <person name="Nagy L.G."/>
            <person name="Martin F.M."/>
        </authorList>
    </citation>
    <scope>NUCLEOTIDE SEQUENCE</scope>
    <source>
        <strain evidence="3">BED1</strain>
    </source>
</reference>
<dbReference type="EMBL" id="WHUW01000129">
    <property type="protein sequence ID" value="KAF8422288.1"/>
    <property type="molecule type" value="Genomic_DNA"/>
</dbReference>
<dbReference type="SMART" id="SM00829">
    <property type="entry name" value="PKS_ER"/>
    <property type="match status" value="1"/>
</dbReference>
<dbReference type="Gene3D" id="3.90.180.10">
    <property type="entry name" value="Medium-chain alcohol dehydrogenases, catalytic domain"/>
    <property type="match status" value="1"/>
</dbReference>
<dbReference type="GO" id="GO:0016491">
    <property type="term" value="F:oxidoreductase activity"/>
    <property type="evidence" value="ECO:0007669"/>
    <property type="project" value="InterPro"/>
</dbReference>
<gene>
    <name evidence="3" type="ORF">L210DRAFT_989301</name>
</gene>
<feature type="region of interest" description="Disordered" evidence="1">
    <location>
        <begin position="718"/>
        <end position="739"/>
    </location>
</feature>
<organism evidence="3 4">
    <name type="scientific">Boletus edulis BED1</name>
    <dbReference type="NCBI Taxonomy" id="1328754"/>
    <lineage>
        <taxon>Eukaryota</taxon>
        <taxon>Fungi</taxon>
        <taxon>Dikarya</taxon>
        <taxon>Basidiomycota</taxon>
        <taxon>Agaricomycotina</taxon>
        <taxon>Agaricomycetes</taxon>
        <taxon>Agaricomycetidae</taxon>
        <taxon>Boletales</taxon>
        <taxon>Boletineae</taxon>
        <taxon>Boletaceae</taxon>
        <taxon>Boletoideae</taxon>
        <taxon>Boletus</taxon>
    </lineage>
</organism>
<feature type="domain" description="Enoyl reductase (ER)" evidence="2">
    <location>
        <begin position="399"/>
        <end position="691"/>
    </location>
</feature>
<dbReference type="InterPro" id="IPR011032">
    <property type="entry name" value="GroES-like_sf"/>
</dbReference>
<reference evidence="3" key="2">
    <citation type="journal article" date="2020" name="Nat. Commun.">
        <title>Large-scale genome sequencing of mycorrhizal fungi provides insights into the early evolution of symbiotic traits.</title>
        <authorList>
            <person name="Miyauchi S."/>
            <person name="Kiss E."/>
            <person name="Kuo A."/>
            <person name="Drula E."/>
            <person name="Kohler A."/>
            <person name="Sanchez-Garcia M."/>
            <person name="Morin E."/>
            <person name="Andreopoulos B."/>
            <person name="Barry K.W."/>
            <person name="Bonito G."/>
            <person name="Buee M."/>
            <person name="Carver A."/>
            <person name="Chen C."/>
            <person name="Cichocki N."/>
            <person name="Clum A."/>
            <person name="Culley D."/>
            <person name="Crous P.W."/>
            <person name="Fauchery L."/>
            <person name="Girlanda M."/>
            <person name="Hayes R.D."/>
            <person name="Keri Z."/>
            <person name="LaButti K."/>
            <person name="Lipzen A."/>
            <person name="Lombard V."/>
            <person name="Magnuson J."/>
            <person name="Maillard F."/>
            <person name="Murat C."/>
            <person name="Nolan M."/>
            <person name="Ohm R.A."/>
            <person name="Pangilinan J."/>
            <person name="Pereira M.F."/>
            <person name="Perotto S."/>
            <person name="Peter M."/>
            <person name="Pfister S."/>
            <person name="Riley R."/>
            <person name="Sitrit Y."/>
            <person name="Stielow J.B."/>
            <person name="Szollosi G."/>
            <person name="Zifcakova L."/>
            <person name="Stursova M."/>
            <person name="Spatafora J.W."/>
            <person name="Tedersoo L."/>
            <person name="Vaario L.M."/>
            <person name="Yamada A."/>
            <person name="Yan M."/>
            <person name="Wang P."/>
            <person name="Xu J."/>
            <person name="Bruns T."/>
            <person name="Baldrian P."/>
            <person name="Vilgalys R."/>
            <person name="Dunand C."/>
            <person name="Henrissat B."/>
            <person name="Grigoriev I.V."/>
            <person name="Hibbett D."/>
            <person name="Nagy L.G."/>
            <person name="Martin F.M."/>
        </authorList>
    </citation>
    <scope>NUCLEOTIDE SEQUENCE</scope>
    <source>
        <strain evidence="3">BED1</strain>
    </source>
</reference>
<dbReference type="PANTHER" id="PTHR43677:SF4">
    <property type="entry name" value="QUINONE OXIDOREDUCTASE-LIKE PROTEIN 2"/>
    <property type="match status" value="1"/>
</dbReference>
<evidence type="ECO:0000256" key="1">
    <source>
        <dbReference type="SAM" id="MobiDB-lite"/>
    </source>
</evidence>
<dbReference type="PANTHER" id="PTHR43677">
    <property type="entry name" value="SHORT-CHAIN DEHYDROGENASE/REDUCTASE"/>
    <property type="match status" value="1"/>
</dbReference>
<dbReference type="InterPro" id="IPR020843">
    <property type="entry name" value="ER"/>
</dbReference>
<dbReference type="InterPro" id="IPR051397">
    <property type="entry name" value="Zn-ADH-like_protein"/>
</dbReference>
<dbReference type="Proteomes" id="UP001194468">
    <property type="component" value="Unassembled WGS sequence"/>
</dbReference>
<protein>
    <recommendedName>
        <fullName evidence="2">Enoyl reductase (ER) domain-containing protein</fullName>
    </recommendedName>
</protein>
<dbReference type="SUPFAM" id="SSF51735">
    <property type="entry name" value="NAD(P)-binding Rossmann-fold domains"/>
    <property type="match status" value="1"/>
</dbReference>
<accession>A0AAD4BEC4</accession>